<dbReference type="EMBL" id="JACHLJ010000001">
    <property type="protein sequence ID" value="MBB5770132.1"/>
    <property type="molecule type" value="Genomic_DNA"/>
</dbReference>
<dbReference type="Proteomes" id="UP000556201">
    <property type="component" value="Unassembled WGS sequence"/>
</dbReference>
<organism evidence="1 2">
    <name type="scientific">Brevundimonas vesicularis</name>
    <name type="common">Pseudomonas vesicularis</name>
    <dbReference type="NCBI Taxonomy" id="41276"/>
    <lineage>
        <taxon>Bacteria</taxon>
        <taxon>Pseudomonadati</taxon>
        <taxon>Pseudomonadota</taxon>
        <taxon>Alphaproteobacteria</taxon>
        <taxon>Caulobacterales</taxon>
        <taxon>Caulobacteraceae</taxon>
        <taxon>Brevundimonas</taxon>
    </lineage>
</organism>
<name>A0A7W9FR96_BREVE</name>
<dbReference type="RefSeq" id="WP_184277488.1">
    <property type="nucleotide sequence ID" value="NZ_JACHLJ010000001.1"/>
</dbReference>
<comment type="caution">
    <text evidence="1">The sequence shown here is derived from an EMBL/GenBank/DDBJ whole genome shotgun (WGS) entry which is preliminary data.</text>
</comment>
<protein>
    <recommendedName>
        <fullName evidence="3">GNAT family N-acetyltransferase</fullName>
    </recommendedName>
</protein>
<evidence type="ECO:0000313" key="2">
    <source>
        <dbReference type="Proteomes" id="UP000556201"/>
    </source>
</evidence>
<sequence>MGQLTVIEASAFDLLEALDDMRGKARFTRLRFGQMARQVSEGPALTFRDADGLLVCVAGLWPEADHVEAWLAVGPAFRRRFRTALDQVEDAMVAMAAAVAPVEVRAFVRFTSPRRDRVAGARMATWLGFERTGEEATPGGPVDVFTRRFGGSPHGRQG</sequence>
<accession>A0A7W9FR96</accession>
<evidence type="ECO:0000313" key="1">
    <source>
        <dbReference type="EMBL" id="MBB5770132.1"/>
    </source>
</evidence>
<proteinExistence type="predicted"/>
<gene>
    <name evidence="1" type="ORF">HNP47_000101</name>
</gene>
<evidence type="ECO:0008006" key="3">
    <source>
        <dbReference type="Google" id="ProtNLM"/>
    </source>
</evidence>
<reference evidence="1 2" key="1">
    <citation type="submission" date="2020-08" db="EMBL/GenBank/DDBJ databases">
        <title>Functional genomics of gut bacteria from endangered species of beetles.</title>
        <authorList>
            <person name="Carlos-Shanley C."/>
        </authorList>
    </citation>
    <scope>NUCLEOTIDE SEQUENCE [LARGE SCALE GENOMIC DNA]</scope>
    <source>
        <strain evidence="1 2">S00192</strain>
    </source>
</reference>
<dbReference type="AlphaFoldDB" id="A0A7W9FR96"/>